<dbReference type="OrthoDB" id="10322232at2759"/>
<feature type="transmembrane region" description="Helical" evidence="2">
    <location>
        <begin position="193"/>
        <end position="213"/>
    </location>
</feature>
<feature type="compositionally biased region" description="Low complexity" evidence="1">
    <location>
        <begin position="261"/>
        <end position="274"/>
    </location>
</feature>
<feature type="transmembrane region" description="Helical" evidence="2">
    <location>
        <begin position="331"/>
        <end position="349"/>
    </location>
</feature>
<feature type="transmembrane region" description="Helical" evidence="2">
    <location>
        <begin position="436"/>
        <end position="455"/>
    </location>
</feature>
<feature type="transmembrane region" description="Helical" evidence="2">
    <location>
        <begin position="407"/>
        <end position="430"/>
    </location>
</feature>
<keyword evidence="2" id="KW-0472">Membrane</keyword>
<dbReference type="AlphaFoldDB" id="A0A976M7E6"/>
<name>A0A976M7E6_THEOR</name>
<evidence type="ECO:0000256" key="2">
    <source>
        <dbReference type="SAM" id="Phobius"/>
    </source>
</evidence>
<feature type="transmembrane region" description="Helical" evidence="2">
    <location>
        <begin position="106"/>
        <end position="126"/>
    </location>
</feature>
<feature type="region of interest" description="Disordered" evidence="1">
    <location>
        <begin position="255"/>
        <end position="274"/>
    </location>
</feature>
<protein>
    <submittedName>
        <fullName evidence="3">Uncharacterized protein</fullName>
    </submittedName>
</protein>
<accession>A0A976M7E6</accession>
<feature type="transmembrane region" description="Helical" evidence="2">
    <location>
        <begin position="132"/>
        <end position="153"/>
    </location>
</feature>
<evidence type="ECO:0000256" key="1">
    <source>
        <dbReference type="SAM" id="MobiDB-lite"/>
    </source>
</evidence>
<feature type="transmembrane region" description="Helical" evidence="2">
    <location>
        <begin position="369"/>
        <end position="386"/>
    </location>
</feature>
<keyword evidence="2" id="KW-1133">Transmembrane helix</keyword>
<sequence>MVVCVFYKPKDGDASGSTCPEKSKQTHSRIGVIQKTRDKNGYMDKDSRGRGKPGRLIPSLIVLFVFLNAYIIIHQIYVNSRHFSVAFNIPQHNVGIYLDKLSSFRVILMSVGAFVEYIVYLASGSSKYVRKVFSSISMLLIALARVGYVYVLYRCRRLSLRAYQILNLEGLFHGFFQMAFFSLVPQYSTSTNLAVFASGLFVFLSQKIVDFFLFNKPLLNVKVMAILTSIVTTAGLFLWCLFLFVFKYVDTEESDKPEADPTNPQTQNQPSPSSLQASLTEAKGVSNIGFWGHLGNAFSPFMMFVIAASFKFFLCPGVIPYAVLERDKAHLINLIMPVFFILGSLSVFIPSEYNEQFRTVWYRAKDAFWLLTLPQLTVFILALMSIHSRNRFSKLLINSRWRVMIATIVLIYPFTIMESLSFVGVSNYVYKAGDESSLGVITLHNIVAIICIFSYDKLSVGYNDTRISLGYHLPKFRPNHRMSKHNLAWYFIRHTFKRAVRDTISDLRMDIEKYL</sequence>
<dbReference type="Proteomes" id="UP000244803">
    <property type="component" value="Chromosome 4"/>
</dbReference>
<feature type="transmembrane region" description="Helical" evidence="2">
    <location>
        <begin position="225"/>
        <end position="246"/>
    </location>
</feature>
<gene>
    <name evidence="3" type="ORF">MACJ_003117</name>
</gene>
<reference evidence="3" key="1">
    <citation type="submission" date="2022-07" db="EMBL/GenBank/DDBJ databases">
        <title>Evaluation of T. orientalis genome assembly methods using nanopore sequencing and analysis of variation between genomes.</title>
        <authorList>
            <person name="Yam J."/>
            <person name="Micallef M.L."/>
            <person name="Liu M."/>
            <person name="Djordjevic S.P."/>
            <person name="Bogema D.R."/>
            <person name="Jenkins C."/>
        </authorList>
    </citation>
    <scope>NUCLEOTIDE SEQUENCE</scope>
    <source>
        <strain evidence="3">Fish Creek</strain>
    </source>
</reference>
<keyword evidence="2" id="KW-0812">Transmembrane</keyword>
<dbReference type="EMBL" id="CP056067">
    <property type="protein sequence ID" value="UKJ89863.1"/>
    <property type="molecule type" value="Genomic_DNA"/>
</dbReference>
<evidence type="ECO:0000313" key="3">
    <source>
        <dbReference type="EMBL" id="UKJ89863.1"/>
    </source>
</evidence>
<proteinExistence type="predicted"/>
<organism evidence="3 4">
    <name type="scientific">Theileria orientalis</name>
    <dbReference type="NCBI Taxonomy" id="68886"/>
    <lineage>
        <taxon>Eukaryota</taxon>
        <taxon>Sar</taxon>
        <taxon>Alveolata</taxon>
        <taxon>Apicomplexa</taxon>
        <taxon>Aconoidasida</taxon>
        <taxon>Piroplasmida</taxon>
        <taxon>Theileriidae</taxon>
        <taxon>Theileria</taxon>
    </lineage>
</organism>
<evidence type="ECO:0000313" key="4">
    <source>
        <dbReference type="Proteomes" id="UP000244803"/>
    </source>
</evidence>
<feature type="transmembrane region" description="Helical" evidence="2">
    <location>
        <begin position="301"/>
        <end position="324"/>
    </location>
</feature>
<feature type="transmembrane region" description="Helical" evidence="2">
    <location>
        <begin position="56"/>
        <end position="73"/>
    </location>
</feature>